<proteinExistence type="predicted"/>
<dbReference type="Pfam" id="PF15818">
    <property type="entry name" value="CCDC73"/>
    <property type="match status" value="1"/>
</dbReference>
<name>A0ABQ8LCI9_LABRO</name>
<dbReference type="Proteomes" id="UP000830375">
    <property type="component" value="Unassembled WGS sequence"/>
</dbReference>
<feature type="region of interest" description="Disordered" evidence="2">
    <location>
        <begin position="449"/>
        <end position="524"/>
    </location>
</feature>
<feature type="coiled-coil region" evidence="1">
    <location>
        <begin position="94"/>
        <end position="212"/>
    </location>
</feature>
<feature type="compositionally biased region" description="Basic and acidic residues" evidence="2">
    <location>
        <begin position="469"/>
        <end position="483"/>
    </location>
</feature>
<sequence>MESSVDSGTRNKEFFSLMEDKGALGQPKTPNIAVENDGRTISLQVLEFKTSLLEAVEELHIHRDAETRYEEQICKLVLEKQELEWQKGKNQLAAELKDKEIISLKEELKQLQLLRYSSEKKLGELEQKLQLQTQTKDSHLNQLGEVERRFAAVSRQCAMVKQAHEKLEQNVEEAMRINKNLTSINEKQESTIKALKEDLEKINKELVAFKVSSVCKPGEECLQDVLKEQQFQLLEKKLLVETELNKKLRNEMTTERAEKKMVLRSLHHNQNLLQTQTEALIRAEQELRTLREEYQVLKTEHELNQERTKEKDDSFARLRDEYQNSKLAWEKEILRLQVSTESGQEELIAVKEAYNQLQEEHKLSISAVHKAKEICNSEASSLHEDLEESLISPHDNREPTCHPDKDVPDESIEFQKARKDGCSQNNSKELDIPMQADRTVPAVSLLVSTNDDNISRPEDVNPMTNHLSKSCDETKTGEPDDKGCPSNPIRSDTDGRLAELSGPETRSVYGVDGDPLALEPKDSPLERNLCTSEVTESQTSDKHMDSQGYATFQSKEDHQTAAPEFLQKETQTTAESLSEDKTPISNPQETVVFYDKMTITEDAQQGPCHDTIHEELEINLDASGATTPFETLPDESKNQFSPPELICEHTQSQVSQVRGLTETSLYRVINEMESKQSPLVDHTTLVEPVEVILENSDQKDDSEPLKSQQTELGVSSEEPKITNPEEDFSGKYLVNTSDHSRNTRHQSSFAWDTFMKGIKKPHPTPLRTELWSSGFHELVSPYCAPLFIKDKLAKGAIMKTPERLETPSKRPHQRSDCQGEWNAIKQSFSEMLTEKENQVLISYSSTVSGSPVSSSMGNGLRQNSTPTVPPPPKLQSVEKLTQPMASSSERKEERKQSDIMAQIAKIEEFMSSEAVNHLRSGLLILPHIERREDNPSLPTTVKGQPSLKFTIHIIYMALN</sequence>
<organism evidence="3 4">
    <name type="scientific">Labeo rohita</name>
    <name type="common">Indian major carp</name>
    <name type="synonym">Cyprinus rohita</name>
    <dbReference type="NCBI Taxonomy" id="84645"/>
    <lineage>
        <taxon>Eukaryota</taxon>
        <taxon>Metazoa</taxon>
        <taxon>Chordata</taxon>
        <taxon>Craniata</taxon>
        <taxon>Vertebrata</taxon>
        <taxon>Euteleostomi</taxon>
        <taxon>Actinopterygii</taxon>
        <taxon>Neopterygii</taxon>
        <taxon>Teleostei</taxon>
        <taxon>Ostariophysi</taxon>
        <taxon>Cypriniformes</taxon>
        <taxon>Cyprinidae</taxon>
        <taxon>Labeoninae</taxon>
        <taxon>Labeonini</taxon>
        <taxon>Labeo</taxon>
    </lineage>
</organism>
<feature type="coiled-coil region" evidence="1">
    <location>
        <begin position="273"/>
        <end position="307"/>
    </location>
</feature>
<evidence type="ECO:0000256" key="2">
    <source>
        <dbReference type="SAM" id="MobiDB-lite"/>
    </source>
</evidence>
<dbReference type="InterPro" id="IPR031650">
    <property type="entry name" value="CCDC73"/>
</dbReference>
<dbReference type="PANTHER" id="PTHR28660">
    <property type="entry name" value="COILED-COIL DOMAIN-CONTAINING PROTEIN 73"/>
    <property type="match status" value="1"/>
</dbReference>
<gene>
    <name evidence="3" type="ORF">H4Q32_018543</name>
</gene>
<evidence type="ECO:0000313" key="4">
    <source>
        <dbReference type="Proteomes" id="UP000830375"/>
    </source>
</evidence>
<protein>
    <submittedName>
        <fullName evidence="3">Coiled-coil domain-containing protein 73</fullName>
    </submittedName>
</protein>
<evidence type="ECO:0000313" key="3">
    <source>
        <dbReference type="EMBL" id="KAI2648438.1"/>
    </source>
</evidence>
<dbReference type="EMBL" id="JACTAM010000025">
    <property type="protein sequence ID" value="KAI2648438.1"/>
    <property type="molecule type" value="Genomic_DNA"/>
</dbReference>
<feature type="compositionally biased region" description="Basic and acidic residues" evidence="2">
    <location>
        <begin position="888"/>
        <end position="897"/>
    </location>
</feature>
<keyword evidence="4" id="KW-1185">Reference proteome</keyword>
<feature type="region of interest" description="Disordered" evidence="2">
    <location>
        <begin position="846"/>
        <end position="898"/>
    </location>
</feature>
<accession>A0ABQ8LCI9</accession>
<dbReference type="PANTHER" id="PTHR28660:SF1">
    <property type="entry name" value="COILED-COIL DOMAIN-CONTAINING PROTEIN 73"/>
    <property type="match status" value="1"/>
</dbReference>
<feature type="compositionally biased region" description="Low complexity" evidence="2">
    <location>
        <begin position="846"/>
        <end position="855"/>
    </location>
</feature>
<reference evidence="3 4" key="1">
    <citation type="submission" date="2022-01" db="EMBL/GenBank/DDBJ databases">
        <title>A high-quality chromosome-level genome assembly of rohu carp, Labeo rohita.</title>
        <authorList>
            <person name="Arick M.A. II"/>
            <person name="Hsu C.-Y."/>
            <person name="Magbanua Z."/>
            <person name="Pechanova O."/>
            <person name="Grover C."/>
            <person name="Miller E."/>
            <person name="Thrash A."/>
            <person name="Ezzel L."/>
            <person name="Alam S."/>
            <person name="Benzie J."/>
            <person name="Hamilton M."/>
            <person name="Karsi A."/>
            <person name="Lawrence M.L."/>
            <person name="Peterson D.G."/>
        </authorList>
    </citation>
    <scope>NUCLEOTIDE SEQUENCE [LARGE SCALE GENOMIC DNA]</scope>
    <source>
        <strain evidence="4">BAU-BD-2019</strain>
        <tissue evidence="3">Blood</tissue>
    </source>
</reference>
<comment type="caution">
    <text evidence="3">The sequence shown here is derived from an EMBL/GenBank/DDBJ whole genome shotgun (WGS) entry which is preliminary data.</text>
</comment>
<evidence type="ECO:0000256" key="1">
    <source>
        <dbReference type="SAM" id="Coils"/>
    </source>
</evidence>
<feature type="region of interest" description="Disordered" evidence="2">
    <location>
        <begin position="693"/>
        <end position="728"/>
    </location>
</feature>
<feature type="compositionally biased region" description="Polar residues" evidence="2">
    <location>
        <begin position="856"/>
        <end position="866"/>
    </location>
</feature>
<keyword evidence="1" id="KW-0175">Coiled coil</keyword>